<sequence>MTSAPVLCPVCRSGGPDAATCARCGWRLSDGPWVGELTDAHRAAFADRLAAARRAHDLAAAARAAGFPDHGDDAVLARLAEIVRDGPPSAAELAAARRAAVAGPGIEPLTGALERALARLVAADHAVLTLVDVASDGIGVAHLGVNHLGVPLPLEPVRRFPWDEVLPWLPADPDERLLVLAGGVGRGGTDPPTADRVVAAPRHLPVETAGRQNEVLVLHRLGGWPVPDQLLRYHPSVRQIGVDEPRLDDRAIRELPAIAPLRHGYSLVAAVVDQRGVPRPVLCPLFPAGARAIERPRATVTVTAPDQPDESLTIAVVAGPARAYAGQCAPVAVLRCDLARGAEHTLQFQLHGAGQVRLISPPGVDDESARASWPEPIDELPPHYQPYSAAVDLVFAIEIGGTEREVGRRRDLAVGIVDALRARHPAPDTVRVGVIGYRDHLGHKPHSVVDAADFASIDTARSTLVELRERPKVEPYAAPVEDALHAAALLRWRALSRRLVVIGDRPPHPSEDGGVARCPNHRQWSAEVTRLTGRDVHRIVVWDRHPIRARQNQHSKHAESTWNAIARPRRPRQLSEVDADSIVDEARLLGRPPAPPLRFPLIAGGKPLEELS</sequence>
<dbReference type="Proteomes" id="UP000660680">
    <property type="component" value="Unassembled WGS sequence"/>
</dbReference>
<dbReference type="AlphaFoldDB" id="A0A918GR56"/>
<keyword evidence="3" id="KW-1185">Reference proteome</keyword>
<protein>
    <recommendedName>
        <fullName evidence="4">VWFA domain-containing protein</fullName>
    </recommendedName>
</protein>
<evidence type="ECO:0000313" key="2">
    <source>
        <dbReference type="EMBL" id="GGS54803.1"/>
    </source>
</evidence>
<dbReference type="RefSeq" id="WP_189213731.1">
    <property type="nucleotide sequence ID" value="NZ_BMRB01000007.1"/>
</dbReference>
<accession>A0A918GR56</accession>
<reference evidence="2" key="2">
    <citation type="submission" date="2020-09" db="EMBL/GenBank/DDBJ databases">
        <authorList>
            <person name="Sun Q."/>
            <person name="Ohkuma M."/>
        </authorList>
    </citation>
    <scope>NUCLEOTIDE SEQUENCE</scope>
    <source>
        <strain evidence="2">JCM 3276</strain>
    </source>
</reference>
<evidence type="ECO:0000256" key="1">
    <source>
        <dbReference type="SAM" id="MobiDB-lite"/>
    </source>
</evidence>
<feature type="region of interest" description="Disordered" evidence="1">
    <location>
        <begin position="550"/>
        <end position="576"/>
    </location>
</feature>
<name>A0A918GR56_9PSEU</name>
<proteinExistence type="predicted"/>
<reference evidence="2" key="1">
    <citation type="journal article" date="2014" name="Int. J. Syst. Evol. Microbiol.">
        <title>Complete genome sequence of Corynebacterium casei LMG S-19264T (=DSM 44701T), isolated from a smear-ripened cheese.</title>
        <authorList>
            <consortium name="US DOE Joint Genome Institute (JGI-PGF)"/>
            <person name="Walter F."/>
            <person name="Albersmeier A."/>
            <person name="Kalinowski J."/>
            <person name="Ruckert C."/>
        </authorList>
    </citation>
    <scope>NUCLEOTIDE SEQUENCE</scope>
    <source>
        <strain evidence="2">JCM 3276</strain>
    </source>
</reference>
<comment type="caution">
    <text evidence="2">The sequence shown here is derived from an EMBL/GenBank/DDBJ whole genome shotgun (WGS) entry which is preliminary data.</text>
</comment>
<evidence type="ECO:0008006" key="4">
    <source>
        <dbReference type="Google" id="ProtNLM"/>
    </source>
</evidence>
<gene>
    <name evidence="2" type="ORF">GCM10010171_57440</name>
</gene>
<organism evidence="2 3">
    <name type="scientific">Actinokineospora fastidiosa</name>
    <dbReference type="NCBI Taxonomy" id="1816"/>
    <lineage>
        <taxon>Bacteria</taxon>
        <taxon>Bacillati</taxon>
        <taxon>Actinomycetota</taxon>
        <taxon>Actinomycetes</taxon>
        <taxon>Pseudonocardiales</taxon>
        <taxon>Pseudonocardiaceae</taxon>
        <taxon>Actinokineospora</taxon>
    </lineage>
</organism>
<evidence type="ECO:0000313" key="3">
    <source>
        <dbReference type="Proteomes" id="UP000660680"/>
    </source>
</evidence>
<dbReference type="EMBL" id="BMRB01000007">
    <property type="protein sequence ID" value="GGS54803.1"/>
    <property type="molecule type" value="Genomic_DNA"/>
</dbReference>